<dbReference type="FunFam" id="1.10.510.10:FF:000956">
    <property type="entry name" value="CAMK family protein kinase"/>
    <property type="match status" value="1"/>
</dbReference>
<feature type="binding site" evidence="3">
    <location>
        <position position="134"/>
    </location>
    <ligand>
        <name>ATP</name>
        <dbReference type="ChEBI" id="CHEBI:30616"/>
    </ligand>
</feature>
<dbReference type="SMART" id="SM00220">
    <property type="entry name" value="S_TKc"/>
    <property type="match status" value="1"/>
</dbReference>
<evidence type="ECO:0000256" key="2">
    <source>
        <dbReference type="ARBA" id="ARBA00022840"/>
    </source>
</evidence>
<evidence type="ECO:0000313" key="7">
    <source>
        <dbReference type="Proteomes" id="UP001162131"/>
    </source>
</evidence>
<keyword evidence="4" id="KW-0418">Kinase</keyword>
<dbReference type="EMBL" id="CAJZBQ010000053">
    <property type="protein sequence ID" value="CAG9331542.1"/>
    <property type="molecule type" value="Genomic_DNA"/>
</dbReference>
<comment type="caution">
    <text evidence="6">The sequence shown here is derived from an EMBL/GenBank/DDBJ whole genome shotgun (WGS) entry which is preliminary data.</text>
</comment>
<organism evidence="6 7">
    <name type="scientific">Blepharisma stoltei</name>
    <dbReference type="NCBI Taxonomy" id="1481888"/>
    <lineage>
        <taxon>Eukaryota</taxon>
        <taxon>Sar</taxon>
        <taxon>Alveolata</taxon>
        <taxon>Ciliophora</taxon>
        <taxon>Postciliodesmatophora</taxon>
        <taxon>Heterotrichea</taxon>
        <taxon>Heterotrichida</taxon>
        <taxon>Blepharismidae</taxon>
        <taxon>Blepharisma</taxon>
    </lineage>
</organism>
<dbReference type="AlphaFoldDB" id="A0AAU9K1D2"/>
<evidence type="ECO:0000256" key="3">
    <source>
        <dbReference type="PROSITE-ProRule" id="PRU10141"/>
    </source>
</evidence>
<keyword evidence="4" id="KW-0808">Transferase</keyword>
<dbReference type="InterPro" id="IPR017441">
    <property type="entry name" value="Protein_kinase_ATP_BS"/>
</dbReference>
<keyword evidence="7" id="KW-1185">Reference proteome</keyword>
<accession>A0AAU9K1D2</accession>
<comment type="similarity">
    <text evidence="4">Belongs to the protein kinase superfamily.</text>
</comment>
<dbReference type="InterPro" id="IPR000719">
    <property type="entry name" value="Prot_kinase_dom"/>
</dbReference>
<dbReference type="GO" id="GO:0035556">
    <property type="term" value="P:intracellular signal transduction"/>
    <property type="evidence" value="ECO:0007669"/>
    <property type="project" value="TreeGrafter"/>
</dbReference>
<dbReference type="PROSITE" id="PS00108">
    <property type="entry name" value="PROTEIN_KINASE_ST"/>
    <property type="match status" value="1"/>
</dbReference>
<sequence length="391" mass="45429">MINQKNPLDFQKRQRHFSAIPSTRNIFSDNFIITPLENFNKTPNIPLSGTGILTQNKNIFTKIEPKFDINCTLRARTPIVHTITRSFTIDTSKDSLLYRGSIDSYSFGCTLGSGASAVVKEAIFRPTRKKYAIKTYEKSKLLDPQKKRNLTREIKIMKKLDHQNIVNFHEAIDTTKHIHIAMEYVNGYSLHSYIKRRPNRILPESEARRIFSQVISAIEYCHNMCITHRDIKLENILLDDHLNVKIIDFGFSTLVPNDKLIKIFCGTPSYMAPEIVSKREYLGWAADIWALGVLLYVLLTGTYPFKGQTDREVYKKIIEGYFEIPRHVTPPARLLIKRMMQKDFNKRPHCSQIKEDPWMHPEILGVSKESIENIVDFKEKRKIARDDKENL</sequence>
<protein>
    <recommendedName>
        <fullName evidence="5">Protein kinase domain-containing protein</fullName>
    </recommendedName>
</protein>
<dbReference type="InterPro" id="IPR008271">
    <property type="entry name" value="Ser/Thr_kinase_AS"/>
</dbReference>
<dbReference type="InterPro" id="IPR011009">
    <property type="entry name" value="Kinase-like_dom_sf"/>
</dbReference>
<proteinExistence type="inferred from homology"/>
<name>A0AAU9K1D2_9CILI</name>
<dbReference type="Pfam" id="PF00069">
    <property type="entry name" value="Pkinase"/>
    <property type="match status" value="1"/>
</dbReference>
<dbReference type="GO" id="GO:0005524">
    <property type="term" value="F:ATP binding"/>
    <property type="evidence" value="ECO:0007669"/>
    <property type="project" value="UniProtKB-UniRule"/>
</dbReference>
<evidence type="ECO:0000313" key="6">
    <source>
        <dbReference type="EMBL" id="CAG9331542.1"/>
    </source>
</evidence>
<reference evidence="6" key="1">
    <citation type="submission" date="2021-09" db="EMBL/GenBank/DDBJ databases">
        <authorList>
            <consortium name="AG Swart"/>
            <person name="Singh M."/>
            <person name="Singh A."/>
            <person name="Seah K."/>
            <person name="Emmerich C."/>
        </authorList>
    </citation>
    <scope>NUCLEOTIDE SEQUENCE</scope>
    <source>
        <strain evidence="6">ATCC30299</strain>
    </source>
</reference>
<evidence type="ECO:0000259" key="5">
    <source>
        <dbReference type="PROSITE" id="PS50011"/>
    </source>
</evidence>
<dbReference type="PANTHER" id="PTHR24346">
    <property type="entry name" value="MAP/MICROTUBULE AFFINITY-REGULATING KINASE"/>
    <property type="match status" value="1"/>
</dbReference>
<feature type="domain" description="Protein kinase" evidence="5">
    <location>
        <begin position="105"/>
        <end position="359"/>
    </location>
</feature>
<keyword evidence="1 3" id="KW-0547">Nucleotide-binding</keyword>
<dbReference type="GO" id="GO:0005737">
    <property type="term" value="C:cytoplasm"/>
    <property type="evidence" value="ECO:0007669"/>
    <property type="project" value="TreeGrafter"/>
</dbReference>
<evidence type="ECO:0000256" key="1">
    <source>
        <dbReference type="ARBA" id="ARBA00022741"/>
    </source>
</evidence>
<keyword evidence="4" id="KW-0723">Serine/threonine-protein kinase</keyword>
<dbReference type="FunFam" id="3.30.200.20:FF:000042">
    <property type="entry name" value="Aurora kinase A"/>
    <property type="match status" value="1"/>
</dbReference>
<dbReference type="Gene3D" id="1.10.510.10">
    <property type="entry name" value="Transferase(Phosphotransferase) domain 1"/>
    <property type="match status" value="1"/>
</dbReference>
<dbReference type="PANTHER" id="PTHR24346:SF30">
    <property type="entry name" value="MATERNAL EMBRYONIC LEUCINE ZIPPER KINASE"/>
    <property type="match status" value="1"/>
</dbReference>
<evidence type="ECO:0000256" key="4">
    <source>
        <dbReference type="RuleBase" id="RU000304"/>
    </source>
</evidence>
<dbReference type="CDD" id="cd14003">
    <property type="entry name" value="STKc_AMPK-like"/>
    <property type="match status" value="1"/>
</dbReference>
<dbReference type="SUPFAM" id="SSF56112">
    <property type="entry name" value="Protein kinase-like (PK-like)"/>
    <property type="match status" value="1"/>
</dbReference>
<keyword evidence="2 3" id="KW-0067">ATP-binding</keyword>
<dbReference type="GO" id="GO:0004674">
    <property type="term" value="F:protein serine/threonine kinase activity"/>
    <property type="evidence" value="ECO:0007669"/>
    <property type="project" value="UniProtKB-KW"/>
</dbReference>
<dbReference type="PROSITE" id="PS00107">
    <property type="entry name" value="PROTEIN_KINASE_ATP"/>
    <property type="match status" value="1"/>
</dbReference>
<gene>
    <name evidence="6" type="ORF">BSTOLATCC_MIC53609</name>
</gene>
<dbReference type="PROSITE" id="PS50011">
    <property type="entry name" value="PROTEIN_KINASE_DOM"/>
    <property type="match status" value="1"/>
</dbReference>
<dbReference type="Proteomes" id="UP001162131">
    <property type="component" value="Unassembled WGS sequence"/>
</dbReference>